<accession>M2VTT7</accession>
<dbReference type="GO" id="GO:0020037">
    <property type="term" value="F:heme binding"/>
    <property type="evidence" value="ECO:0007669"/>
    <property type="project" value="InterPro"/>
</dbReference>
<reference evidence="5" key="1">
    <citation type="journal article" date="2013" name="Science">
        <title>Gene transfer from bacteria and archaea facilitated evolution of an extremophilic eukaryote.</title>
        <authorList>
            <person name="Schonknecht G."/>
            <person name="Chen W.H."/>
            <person name="Ternes C.M."/>
            <person name="Barbier G.G."/>
            <person name="Shrestha R.P."/>
            <person name="Stanke M."/>
            <person name="Brautigam A."/>
            <person name="Baker B.J."/>
            <person name="Banfield J.F."/>
            <person name="Garavito R.M."/>
            <person name="Carr K."/>
            <person name="Wilkerson C."/>
            <person name="Rensing S.A."/>
            <person name="Gagneul D."/>
            <person name="Dickenson N.E."/>
            <person name="Oesterhelt C."/>
            <person name="Lercher M.J."/>
            <person name="Weber A.P."/>
        </authorList>
    </citation>
    <scope>NUCLEOTIDE SEQUENCE [LARGE SCALE GENOMIC DNA]</scope>
    <source>
        <strain evidence="5">074W</strain>
    </source>
</reference>
<dbReference type="InterPro" id="IPR036396">
    <property type="entry name" value="Cyt_P450_sf"/>
</dbReference>
<organism evidence="4 5">
    <name type="scientific">Galdieria sulphuraria</name>
    <name type="common">Red alga</name>
    <dbReference type="NCBI Taxonomy" id="130081"/>
    <lineage>
        <taxon>Eukaryota</taxon>
        <taxon>Rhodophyta</taxon>
        <taxon>Bangiophyceae</taxon>
        <taxon>Galdieriales</taxon>
        <taxon>Galdieriaceae</taxon>
        <taxon>Galdieria</taxon>
    </lineage>
</organism>
<dbReference type="AlphaFoldDB" id="M2VTT7"/>
<dbReference type="GO" id="GO:0005506">
    <property type="term" value="F:iron ion binding"/>
    <property type="evidence" value="ECO:0007669"/>
    <property type="project" value="InterPro"/>
</dbReference>
<dbReference type="OrthoDB" id="2023at2759"/>
<dbReference type="eggNOG" id="KOG0157">
    <property type="taxonomic scope" value="Eukaryota"/>
</dbReference>
<dbReference type="Pfam" id="PF00067">
    <property type="entry name" value="p450"/>
    <property type="match status" value="1"/>
</dbReference>
<dbReference type="InterPro" id="IPR002401">
    <property type="entry name" value="Cyt_P450_E_grp-I"/>
</dbReference>
<name>M2VTT7_GALSU</name>
<dbReference type="GO" id="GO:0004497">
    <property type="term" value="F:monooxygenase activity"/>
    <property type="evidence" value="ECO:0007669"/>
    <property type="project" value="UniProtKB-KW"/>
</dbReference>
<dbReference type="Proteomes" id="UP000030680">
    <property type="component" value="Unassembled WGS sequence"/>
</dbReference>
<keyword evidence="1 2" id="KW-0408">Iron</keyword>
<dbReference type="SUPFAM" id="SSF48264">
    <property type="entry name" value="Cytochrome P450"/>
    <property type="match status" value="1"/>
</dbReference>
<dbReference type="InterPro" id="IPR001128">
    <property type="entry name" value="Cyt_P450"/>
</dbReference>
<feature type="transmembrane region" description="Helical" evidence="3">
    <location>
        <begin position="26"/>
        <end position="47"/>
    </location>
</feature>
<dbReference type="PRINTS" id="PR00463">
    <property type="entry name" value="EP450I"/>
</dbReference>
<dbReference type="InterPro" id="IPR017972">
    <property type="entry name" value="Cyt_P450_CS"/>
</dbReference>
<dbReference type="RefSeq" id="XP_005703131.1">
    <property type="nucleotide sequence ID" value="XM_005703074.1"/>
</dbReference>
<feature type="transmembrane region" description="Helical" evidence="3">
    <location>
        <begin position="298"/>
        <end position="320"/>
    </location>
</feature>
<dbReference type="PANTHER" id="PTHR24301">
    <property type="entry name" value="THROMBOXANE-A SYNTHASE"/>
    <property type="match status" value="1"/>
</dbReference>
<proteinExistence type="inferred from homology"/>
<dbReference type="KEGG" id="gsl:Gasu_57340"/>
<comment type="cofactor">
    <cofactor evidence="1">
        <name>heme</name>
        <dbReference type="ChEBI" id="CHEBI:30413"/>
    </cofactor>
</comment>
<evidence type="ECO:0000256" key="2">
    <source>
        <dbReference type="RuleBase" id="RU000461"/>
    </source>
</evidence>
<sequence length="512" mass="59099">MQEGLFNHFWKTVQDYVPYEKSNVPWWAGCSMVVTGGLVVYAAKSVFQLYWTRKRLRPLHGSQNLPGPSPWPIVGNCIPLSSNLYQTLYQYVEQPISLYFIASTPFVVVTDEAAVRKVLGSGMYQKPKYFGYRSSTIRYSVEMNQKLILTNEQMRQQQADSSRKALKVMIDSKVSDIIDGMIEAAEAVVHAVDGREQVENIRRKVIELNLNVLFGYKNDKDVGSLSHIIFEAGKEFILRTVNPFRIGWRWMANFRFFQYVFSLITIGRRVCQHMDSQPATWVHGWVGKVGKIGKLGKVVGLIMASSQTVPTTCLWLLFLLSKYPQVVEKIREETSRVLHSTKKQSMEEFTVDDLNELAYVDCVVKECLRLYPPFPLLQREPEMDDILENVKIPARTPVYIVPWLLHHHPKYWKQPEDFIPDRFMYNASHGDAPSDFVYIPFGRGSRMCAGYHLALLELKILTIYVCQYYDWKCSFPQGKEPVSKKYPIETITHSSCNRFFFIMQLLSIGNVS</sequence>
<dbReference type="GeneID" id="17085576"/>
<keyword evidence="5" id="KW-1185">Reference proteome</keyword>
<keyword evidence="2" id="KW-0560">Oxidoreductase</keyword>
<feature type="binding site" description="axial binding residue" evidence="1">
    <location>
        <position position="448"/>
    </location>
    <ligand>
        <name>heme</name>
        <dbReference type="ChEBI" id="CHEBI:30413"/>
    </ligand>
    <ligandPart>
        <name>Fe</name>
        <dbReference type="ChEBI" id="CHEBI:18248"/>
    </ligandPart>
</feature>
<dbReference type="Gene3D" id="1.10.630.10">
    <property type="entry name" value="Cytochrome P450"/>
    <property type="match status" value="2"/>
</dbReference>
<dbReference type="GO" id="GO:0016705">
    <property type="term" value="F:oxidoreductase activity, acting on paired donors, with incorporation or reduction of molecular oxygen"/>
    <property type="evidence" value="ECO:0007669"/>
    <property type="project" value="InterPro"/>
</dbReference>
<evidence type="ECO:0000313" key="5">
    <source>
        <dbReference type="Proteomes" id="UP000030680"/>
    </source>
</evidence>
<dbReference type="OMA" id="KPKYFGY"/>
<comment type="similarity">
    <text evidence="2">Belongs to the cytochrome P450 family.</text>
</comment>
<gene>
    <name evidence="4" type="ORF">Gasu_57340</name>
</gene>
<protein>
    <submittedName>
        <fullName evidence="4">Cytochrome P450 isoform 1</fullName>
    </submittedName>
</protein>
<evidence type="ECO:0000256" key="3">
    <source>
        <dbReference type="SAM" id="Phobius"/>
    </source>
</evidence>
<keyword evidence="1 2" id="KW-0349">Heme</keyword>
<keyword evidence="3" id="KW-1133">Transmembrane helix</keyword>
<keyword evidence="2" id="KW-0503">Monooxygenase</keyword>
<dbReference type="PRINTS" id="PR00385">
    <property type="entry name" value="P450"/>
</dbReference>
<evidence type="ECO:0000256" key="1">
    <source>
        <dbReference type="PIRSR" id="PIRSR602401-1"/>
    </source>
</evidence>
<dbReference type="Gramene" id="EME26611">
    <property type="protein sequence ID" value="EME26611"/>
    <property type="gene ID" value="Gasu_57340"/>
</dbReference>
<dbReference type="EMBL" id="KB454545">
    <property type="protein sequence ID" value="EME26611.1"/>
    <property type="molecule type" value="Genomic_DNA"/>
</dbReference>
<keyword evidence="3" id="KW-0472">Membrane</keyword>
<dbReference type="STRING" id="130081.M2VTT7"/>
<keyword evidence="3" id="KW-0812">Transmembrane</keyword>
<dbReference type="PANTHER" id="PTHR24301:SF2">
    <property type="entry name" value="THROMBOXANE-A SYNTHASE"/>
    <property type="match status" value="1"/>
</dbReference>
<evidence type="ECO:0000313" key="4">
    <source>
        <dbReference type="EMBL" id="EME26611.1"/>
    </source>
</evidence>
<dbReference type="PROSITE" id="PS00086">
    <property type="entry name" value="CYTOCHROME_P450"/>
    <property type="match status" value="1"/>
</dbReference>
<keyword evidence="1 2" id="KW-0479">Metal-binding</keyword>
<dbReference type="CDD" id="cd00302">
    <property type="entry name" value="cytochrome_P450"/>
    <property type="match status" value="1"/>
</dbReference>